<evidence type="ECO:0000256" key="1">
    <source>
        <dbReference type="ARBA" id="ARBA00023125"/>
    </source>
</evidence>
<organism evidence="3 4">
    <name type="scientific">Blautia stercoris</name>
    <dbReference type="NCBI Taxonomy" id="871664"/>
    <lineage>
        <taxon>Bacteria</taxon>
        <taxon>Bacillati</taxon>
        <taxon>Bacillota</taxon>
        <taxon>Clostridia</taxon>
        <taxon>Lachnospirales</taxon>
        <taxon>Lachnospiraceae</taxon>
        <taxon>Blautia</taxon>
    </lineage>
</organism>
<comment type="caution">
    <text evidence="3">The sequence shown here is derived from an EMBL/GenBank/DDBJ whole genome shotgun (WGS) entry which is preliminary data.</text>
</comment>
<dbReference type="InterPro" id="IPR001387">
    <property type="entry name" value="Cro/C1-type_HTH"/>
</dbReference>
<dbReference type="PANTHER" id="PTHR46558">
    <property type="entry name" value="TRACRIPTIONAL REGULATORY PROTEIN-RELATED-RELATED"/>
    <property type="match status" value="1"/>
</dbReference>
<proteinExistence type="predicted"/>
<dbReference type="PROSITE" id="PS50943">
    <property type="entry name" value="HTH_CROC1"/>
    <property type="match status" value="2"/>
</dbReference>
<evidence type="ECO:0000313" key="4">
    <source>
        <dbReference type="Proteomes" id="UP000661649"/>
    </source>
</evidence>
<feature type="domain" description="HTH cro/C1-type" evidence="2">
    <location>
        <begin position="12"/>
        <end position="65"/>
    </location>
</feature>
<accession>A0ABR7PD37</accession>
<gene>
    <name evidence="3" type="ORF">H8712_11975</name>
</gene>
<dbReference type="SUPFAM" id="SSF47413">
    <property type="entry name" value="lambda repressor-like DNA-binding domains"/>
    <property type="match status" value="2"/>
</dbReference>
<dbReference type="EMBL" id="JACRTP010000005">
    <property type="protein sequence ID" value="MBC8629317.1"/>
    <property type="molecule type" value="Genomic_DNA"/>
</dbReference>
<dbReference type="Proteomes" id="UP000661649">
    <property type="component" value="Unassembled WGS sequence"/>
</dbReference>
<keyword evidence="4" id="KW-1185">Reference proteome</keyword>
<dbReference type="RefSeq" id="WP_187558925.1">
    <property type="nucleotide sequence ID" value="NZ_JACRTP010000005.1"/>
</dbReference>
<protein>
    <submittedName>
        <fullName evidence="3">Helix-turn-helix domain-containing protein</fullName>
    </submittedName>
</protein>
<evidence type="ECO:0000313" key="3">
    <source>
        <dbReference type="EMBL" id="MBC8629317.1"/>
    </source>
</evidence>
<dbReference type="Gene3D" id="1.10.260.40">
    <property type="entry name" value="lambda repressor-like DNA-binding domains"/>
    <property type="match status" value="2"/>
</dbReference>
<reference evidence="3 4" key="1">
    <citation type="submission" date="2020-08" db="EMBL/GenBank/DDBJ databases">
        <title>Genome public.</title>
        <authorList>
            <person name="Liu C."/>
            <person name="Sun Q."/>
        </authorList>
    </citation>
    <scope>NUCLEOTIDE SEQUENCE [LARGE SCALE GENOMIC DNA]</scope>
    <source>
        <strain evidence="3 4">3_YM_SP_D4_24.mj</strain>
    </source>
</reference>
<dbReference type="Pfam" id="PF01381">
    <property type="entry name" value="HTH_3"/>
    <property type="match status" value="1"/>
</dbReference>
<dbReference type="CDD" id="cd00093">
    <property type="entry name" value="HTH_XRE"/>
    <property type="match status" value="2"/>
</dbReference>
<sequence length="241" mass="28236">MGSAYEGVLQRLQMYRQKRKLNQKSMSQMMGVTQSHYSKLEQGKTIISAEELKNFDSHGCNMDYLLTGEECEETILNHYLGVCKKEIKSDFLQLMVWTIEQGINISGKEQKNGVDYTKEIRLLRYSAFEKETDSRTIWYWMRKASDITQDKMAQHLDITTKRYREIEKGRLGVNAELLAVLYQNLGYPPSVVFYEDVQNISSLNKVWQEFDSDLQKELEVFLKAGLEICNRNQIQKQNQEE</sequence>
<dbReference type="PANTHER" id="PTHR46558:SF11">
    <property type="entry name" value="HTH-TYPE TRANSCRIPTIONAL REGULATOR XRE"/>
    <property type="match status" value="1"/>
</dbReference>
<name>A0ABR7PD37_9FIRM</name>
<feature type="domain" description="HTH cro/C1-type" evidence="2">
    <location>
        <begin position="141"/>
        <end position="192"/>
    </location>
</feature>
<keyword evidence="1" id="KW-0238">DNA-binding</keyword>
<evidence type="ECO:0000259" key="2">
    <source>
        <dbReference type="PROSITE" id="PS50943"/>
    </source>
</evidence>
<dbReference type="InterPro" id="IPR010982">
    <property type="entry name" value="Lambda_DNA-bd_dom_sf"/>
</dbReference>
<dbReference type="SMART" id="SM00530">
    <property type="entry name" value="HTH_XRE"/>
    <property type="match status" value="2"/>
</dbReference>